<feature type="transmembrane region" description="Helical" evidence="7">
    <location>
        <begin position="371"/>
        <end position="398"/>
    </location>
</feature>
<evidence type="ECO:0000256" key="2">
    <source>
        <dbReference type="ARBA" id="ARBA00022475"/>
    </source>
</evidence>
<reference evidence="12" key="1">
    <citation type="submission" date="2023-05" db="EMBL/GenBank/DDBJ databases">
        <authorList>
            <person name="Zhang X."/>
        </authorList>
    </citation>
    <scope>NUCLEOTIDE SEQUENCE</scope>
    <source>
        <strain evidence="12">YF14B1</strain>
    </source>
</reference>
<dbReference type="PANTHER" id="PTHR33885">
    <property type="entry name" value="PHAGE SHOCK PROTEIN C"/>
    <property type="match status" value="1"/>
</dbReference>
<dbReference type="InterPro" id="IPR007168">
    <property type="entry name" value="Phageshock_PspC_N"/>
</dbReference>
<feature type="domain" description="Phage shock protein PspC N-terminal" evidence="8">
    <location>
        <begin position="194"/>
        <end position="251"/>
    </location>
</feature>
<feature type="transmembrane region" description="Helical" evidence="7">
    <location>
        <begin position="292"/>
        <end position="312"/>
    </location>
</feature>
<keyword evidence="3 7" id="KW-0812">Transmembrane</keyword>
<dbReference type="Pfam" id="PF04024">
    <property type="entry name" value="PspC"/>
    <property type="match status" value="2"/>
</dbReference>
<dbReference type="InterPro" id="IPR052027">
    <property type="entry name" value="PspC"/>
</dbReference>
<feature type="transmembrane region" description="Helical" evidence="7">
    <location>
        <begin position="129"/>
        <end position="148"/>
    </location>
</feature>
<feature type="transmembrane region" description="Helical" evidence="7">
    <location>
        <begin position="324"/>
        <end position="351"/>
    </location>
</feature>
<evidence type="ECO:0000256" key="7">
    <source>
        <dbReference type="SAM" id="Phobius"/>
    </source>
</evidence>
<keyword evidence="4 7" id="KW-1133">Transmembrane helix</keyword>
<accession>A0AAE3U5U5</accession>
<evidence type="ECO:0000256" key="6">
    <source>
        <dbReference type="SAM" id="MobiDB-lite"/>
    </source>
</evidence>
<dbReference type="EMBL" id="JASJOS010000005">
    <property type="protein sequence ID" value="MDJ1481169.1"/>
    <property type="molecule type" value="Genomic_DNA"/>
</dbReference>
<evidence type="ECO:0000256" key="4">
    <source>
        <dbReference type="ARBA" id="ARBA00022989"/>
    </source>
</evidence>
<comment type="caution">
    <text evidence="12">The sequence shown here is derived from an EMBL/GenBank/DDBJ whole genome shotgun (WGS) entry which is preliminary data.</text>
</comment>
<proteinExistence type="predicted"/>
<evidence type="ECO:0000256" key="3">
    <source>
        <dbReference type="ARBA" id="ARBA00022692"/>
    </source>
</evidence>
<dbReference type="InterPro" id="IPR054321">
    <property type="entry name" value="PspC-rel_TM"/>
</dbReference>
<evidence type="ECO:0000259" key="8">
    <source>
        <dbReference type="Pfam" id="PF04024"/>
    </source>
</evidence>
<evidence type="ECO:0000313" key="12">
    <source>
        <dbReference type="EMBL" id="MDJ1481169.1"/>
    </source>
</evidence>
<feature type="domain" description="Putative auto-transporter adhesin head GIN" evidence="9">
    <location>
        <begin position="609"/>
        <end position="797"/>
    </location>
</feature>
<comment type="subcellular location">
    <subcellularLocation>
        <location evidence="1">Cell membrane</location>
        <topology evidence="1">Single-pass membrane protein</topology>
    </subcellularLocation>
</comment>
<keyword evidence="5 7" id="KW-0472">Membrane</keyword>
<evidence type="ECO:0000259" key="11">
    <source>
        <dbReference type="Pfam" id="PF22744"/>
    </source>
</evidence>
<feature type="domain" description="PspC-related transmembrane region" evidence="10">
    <location>
        <begin position="294"/>
        <end position="434"/>
    </location>
</feature>
<dbReference type="Pfam" id="PF22571">
    <property type="entry name" value="LiaI-LiaF-TM_PspC"/>
    <property type="match status" value="1"/>
</dbReference>
<name>A0AAE3U5U5_9BACT</name>
<evidence type="ECO:0000256" key="5">
    <source>
        <dbReference type="ARBA" id="ARBA00023136"/>
    </source>
</evidence>
<dbReference type="InterPro" id="IPR054319">
    <property type="entry name" value="PspC-rel_ToastRack"/>
</dbReference>
<organism evidence="12 13">
    <name type="scientific">Xanthocytophaga flava</name>
    <dbReference type="NCBI Taxonomy" id="3048013"/>
    <lineage>
        <taxon>Bacteria</taxon>
        <taxon>Pseudomonadati</taxon>
        <taxon>Bacteroidota</taxon>
        <taxon>Cytophagia</taxon>
        <taxon>Cytophagales</taxon>
        <taxon>Rhodocytophagaceae</taxon>
        <taxon>Xanthocytophaga</taxon>
    </lineage>
</organism>
<feature type="transmembrane region" description="Helical" evidence="7">
    <location>
        <begin position="225"/>
        <end position="248"/>
    </location>
</feature>
<feature type="region of interest" description="Disordered" evidence="6">
    <location>
        <begin position="787"/>
        <end position="812"/>
    </location>
</feature>
<dbReference type="Proteomes" id="UP001241110">
    <property type="component" value="Unassembled WGS sequence"/>
</dbReference>
<feature type="transmembrane region" description="Helical" evidence="7">
    <location>
        <begin position="160"/>
        <end position="181"/>
    </location>
</feature>
<sequence length="812" mass="90683">MKKTISINISGMIFYIEEDGYEKLKSYLSGVQRYFSNYEDGVEIISDIENRIAEIFSGKLNAGKQVITSEDVDNLIATMGNIPDFEAIADEELATTTTKTKQNNNAYNEAASLNNAKPKRLFRDLDRKVLGGVCSGIAAYFEIDPVWIRLLFVGTLLDLFFLPGSFSGTAFVAYVVLWIVVPGSRSLEESQPFKKLYRNPDNRTLGGVCSGLAAYFNTDVTIIRLLFVLAVLLFGTGILLYIVLWISMPEAKSLTEKMEMQGEPVTLTNIEANVKKNIQGDVNAPENTATKIILFPFRAIAAVFEALGKVLGPLAVFLVEAARIFAGLMVVIIAVSLLFAALIFLGIGIGWDAPDSIVVGSLPVAMFHNTFPFFGWLAAFAGMGIPAIFLGVIGLSLLSKRVVLNQPVGWTLFSLWILALLGVAFTVPRVINEFRREATFEKTTEYTVGDKGLFIDLNDVGDDWNQRARLEIEGFSGNEPKLEQKFEARGSSREDAQENAQMIDYNVVQRDTTLIFDSHFEYKKGAKFRHQELHMKLYIPYGKKFRMDPELENILENTLYRNGYNTSQMNGNIFQFTEREGLVCITCNQGKEFDNEEFYSNSTRRDYRDFKHLRIRGPFQVIVEQDDRYRVAIEGNDDDIDDVEFDKNGDELEITWRKPLFKWEEWNREEGPRLTIHITMPDAEGFDFSGATSFEVHNFDDLHDLDIDISAGARGEIDVDADELKVDVSSAGQLTLRGNTKDLNVDATSAAQLSAFDLEAENADVNANSGASVELNVNQQLEANANSGGHIRYRGDARVNGKANSGGSIEKE</sequence>
<dbReference type="Pfam" id="PF10988">
    <property type="entry name" value="DUF2807"/>
    <property type="match status" value="1"/>
</dbReference>
<evidence type="ECO:0000256" key="1">
    <source>
        <dbReference type="ARBA" id="ARBA00004162"/>
    </source>
</evidence>
<protein>
    <submittedName>
        <fullName evidence="12">PspC domain-containing protein</fullName>
    </submittedName>
</protein>
<keyword evidence="2" id="KW-1003">Cell membrane</keyword>
<dbReference type="InterPro" id="IPR021255">
    <property type="entry name" value="DUF2807"/>
</dbReference>
<evidence type="ECO:0000313" key="13">
    <source>
        <dbReference type="Proteomes" id="UP001241110"/>
    </source>
</evidence>
<gene>
    <name evidence="12" type="ORF">QNI16_11790</name>
</gene>
<dbReference type="GO" id="GO:0005886">
    <property type="term" value="C:plasma membrane"/>
    <property type="evidence" value="ECO:0007669"/>
    <property type="project" value="UniProtKB-SubCell"/>
</dbReference>
<dbReference type="Pfam" id="PF22744">
    <property type="entry name" value="Toast-rack_PspC-Cterm"/>
    <property type="match status" value="1"/>
</dbReference>
<dbReference type="Gene3D" id="2.160.20.120">
    <property type="match status" value="1"/>
</dbReference>
<feature type="domain" description="Phage shock protein PspC N-terminal" evidence="8">
    <location>
        <begin position="119"/>
        <end position="182"/>
    </location>
</feature>
<evidence type="ECO:0000259" key="10">
    <source>
        <dbReference type="Pfam" id="PF22571"/>
    </source>
</evidence>
<feature type="transmembrane region" description="Helical" evidence="7">
    <location>
        <begin position="410"/>
        <end position="431"/>
    </location>
</feature>
<dbReference type="AlphaFoldDB" id="A0AAE3U5U5"/>
<dbReference type="PANTHER" id="PTHR33885:SF3">
    <property type="entry name" value="PHAGE SHOCK PROTEIN C"/>
    <property type="match status" value="1"/>
</dbReference>
<evidence type="ECO:0000259" key="9">
    <source>
        <dbReference type="Pfam" id="PF10988"/>
    </source>
</evidence>
<feature type="domain" description="PspC-related ToastRack" evidence="11">
    <location>
        <begin position="465"/>
        <end position="589"/>
    </location>
</feature>
<feature type="compositionally biased region" description="Polar residues" evidence="6">
    <location>
        <begin position="802"/>
        <end position="812"/>
    </location>
</feature>
<dbReference type="RefSeq" id="WP_313978592.1">
    <property type="nucleotide sequence ID" value="NZ_JASJOS010000005.1"/>
</dbReference>